<dbReference type="InterPro" id="IPR022398">
    <property type="entry name" value="Peptidase_S8_His-AS"/>
</dbReference>
<dbReference type="InterPro" id="IPR015500">
    <property type="entry name" value="Peptidase_S8_subtilisin-rel"/>
</dbReference>
<dbReference type="InterPro" id="IPR000209">
    <property type="entry name" value="Peptidase_S8/S53_dom"/>
</dbReference>
<dbReference type="PANTHER" id="PTHR43806:SF11">
    <property type="entry name" value="CEREVISIN-RELATED"/>
    <property type="match status" value="1"/>
</dbReference>
<dbReference type="GO" id="GO:0004252">
    <property type="term" value="F:serine-type endopeptidase activity"/>
    <property type="evidence" value="ECO:0007669"/>
    <property type="project" value="UniProtKB-UniRule"/>
</dbReference>
<feature type="domain" description="Peptidase S8/S53" evidence="9">
    <location>
        <begin position="155"/>
        <end position="479"/>
    </location>
</feature>
<dbReference type="RefSeq" id="WP_014904867.1">
    <property type="nucleotide sequence ID" value="NC_018515.1"/>
</dbReference>
<keyword evidence="2 6" id="KW-0645">Protease</keyword>
<feature type="active site" description="Charge relay system" evidence="5 6">
    <location>
        <position position="206"/>
    </location>
</feature>
<dbReference type="PROSITE" id="PS00138">
    <property type="entry name" value="SUBTILASE_SER"/>
    <property type="match status" value="1"/>
</dbReference>
<reference evidence="10 11" key="1">
    <citation type="journal article" date="2012" name="J. Bacteriol.">
        <title>Complete genome sequences of Desulfosporosinus orientis DSM765T, Desulfosporosinus youngiae DSM17734T, Desulfosporosinus meridiei DSM13257T, and Desulfosporosinus acidiphilus DSM22704T.</title>
        <authorList>
            <person name="Pester M."/>
            <person name="Brambilla E."/>
            <person name="Alazard D."/>
            <person name="Rattei T."/>
            <person name="Weinmaier T."/>
            <person name="Han J."/>
            <person name="Lucas S."/>
            <person name="Lapidus A."/>
            <person name="Cheng J.F."/>
            <person name="Goodwin L."/>
            <person name="Pitluck S."/>
            <person name="Peters L."/>
            <person name="Ovchinnikova G."/>
            <person name="Teshima H."/>
            <person name="Detter J.C."/>
            <person name="Han C.S."/>
            <person name="Tapia R."/>
            <person name="Land M.L."/>
            <person name="Hauser L."/>
            <person name="Kyrpides N.C."/>
            <person name="Ivanova N.N."/>
            <person name="Pagani I."/>
            <person name="Huntmann M."/>
            <person name="Wei C.L."/>
            <person name="Davenport K.W."/>
            <person name="Daligault H."/>
            <person name="Chain P.S."/>
            <person name="Chen A."/>
            <person name="Mavromatis K."/>
            <person name="Markowitz V."/>
            <person name="Szeto E."/>
            <person name="Mikhailova N."/>
            <person name="Pati A."/>
            <person name="Wagner M."/>
            <person name="Woyke T."/>
            <person name="Ollivier B."/>
            <person name="Klenk H.P."/>
            <person name="Spring S."/>
            <person name="Loy A."/>
        </authorList>
    </citation>
    <scope>NUCLEOTIDE SEQUENCE [LARGE SCALE GENOMIC DNA]</scope>
    <source>
        <strain evidence="11">ATCC BAA-275 / DSM 13257 / NCIMB 13706 / S10</strain>
    </source>
</reference>
<comment type="similarity">
    <text evidence="1 6 7">Belongs to the peptidase S8 family.</text>
</comment>
<keyword evidence="3 6" id="KW-0378">Hydrolase</keyword>
<dbReference type="eggNOG" id="COG1404">
    <property type="taxonomic scope" value="Bacteria"/>
</dbReference>
<evidence type="ECO:0000256" key="8">
    <source>
        <dbReference type="SAM" id="SignalP"/>
    </source>
</evidence>
<dbReference type="PRINTS" id="PR00723">
    <property type="entry name" value="SUBTILISIN"/>
</dbReference>
<evidence type="ECO:0000256" key="3">
    <source>
        <dbReference type="ARBA" id="ARBA00022801"/>
    </source>
</evidence>
<dbReference type="KEGG" id="dmi:Desmer_4130"/>
<evidence type="ECO:0000313" key="11">
    <source>
        <dbReference type="Proteomes" id="UP000005262"/>
    </source>
</evidence>
<dbReference type="HOGENOM" id="CLU_011263_17_0_9"/>
<evidence type="ECO:0000313" key="10">
    <source>
        <dbReference type="EMBL" id="AFQ45959.1"/>
    </source>
</evidence>
<sequence length="505" mass="54357">MYKKLLSLVAAISLIATTFIAPAGAAPTKSTYTIAFQQQIPSDYDLIISKAGGKVLRVLPEVSGLEVQSDNPYFLDNLKMVKGIQAADVAMDLKLDMEMNSVTANAQPVTDIPQGDQIASYWDYQWDIQRITHNGDSYALETGGVENLDGTVIHKAVVGIIDSGIDFNHPDLKPNIVGGQNFVPANAEGDLTETGDPNDYRDRFGHGTHVAGFIASNGKMKGTGPNLGIRAYRIFSAGGNTSTSWIIEAILQATKDKVDVINMSVGGFDSISRYTYLDDKNAYNDVADALLYRRAIQYAVNHNVTVIVAAGNESLNLNNPKEITNYMNQAYGYLGLQFKGAARQVPGQIPGVITVSSSNQWSKDKIAFYSNYGSRSIDVAAPGGDNGSIYAQTGDLNLRDFHYHTLSTYPTYLEPYYTSNLRGYALLQGTSMASPKVAGIAGVIKAHNPGLTPAQVTALIQQTAVDLGKPGTDALFGAGEANIYNALTQRTISQAPHIQQKGSLH</sequence>
<evidence type="ECO:0000256" key="4">
    <source>
        <dbReference type="ARBA" id="ARBA00022825"/>
    </source>
</evidence>
<dbReference type="PROSITE" id="PS00137">
    <property type="entry name" value="SUBTILASE_HIS"/>
    <property type="match status" value="1"/>
</dbReference>
<dbReference type="PROSITE" id="PS51892">
    <property type="entry name" value="SUBTILASE"/>
    <property type="match status" value="1"/>
</dbReference>
<evidence type="ECO:0000256" key="6">
    <source>
        <dbReference type="PROSITE-ProRule" id="PRU01240"/>
    </source>
</evidence>
<feature type="active site" description="Charge relay system" evidence="5 6">
    <location>
        <position position="431"/>
    </location>
</feature>
<keyword evidence="8" id="KW-0732">Signal</keyword>
<dbReference type="OrthoDB" id="9798386at2"/>
<dbReference type="STRING" id="768704.Desmer_4130"/>
<evidence type="ECO:0000256" key="7">
    <source>
        <dbReference type="RuleBase" id="RU003355"/>
    </source>
</evidence>
<feature type="signal peptide" evidence="8">
    <location>
        <begin position="1"/>
        <end position="25"/>
    </location>
</feature>
<evidence type="ECO:0000256" key="1">
    <source>
        <dbReference type="ARBA" id="ARBA00011073"/>
    </source>
</evidence>
<evidence type="ECO:0000259" key="9">
    <source>
        <dbReference type="Pfam" id="PF00082"/>
    </source>
</evidence>
<feature type="chain" id="PRO_5003793134" evidence="8">
    <location>
        <begin position="26"/>
        <end position="505"/>
    </location>
</feature>
<feature type="active site" description="Charge relay system" evidence="5 6">
    <location>
        <position position="162"/>
    </location>
</feature>
<dbReference type="PRINTS" id="PR01779">
    <property type="entry name" value="LANTIPROCESS"/>
</dbReference>
<dbReference type="InterPro" id="IPR050131">
    <property type="entry name" value="Peptidase_S8_subtilisin-like"/>
</dbReference>
<dbReference type="InterPro" id="IPR023827">
    <property type="entry name" value="Peptidase_S8_Asp-AS"/>
</dbReference>
<name>J7J0S3_DESMD</name>
<reference evidence="11" key="2">
    <citation type="submission" date="2012-08" db="EMBL/GenBank/DDBJ databases">
        <title>Finished genome of Desulfosporosinus meridiei DSM 13257.</title>
        <authorList>
            <person name="Huntemann M."/>
            <person name="Wei C.-L."/>
            <person name="Han J."/>
            <person name="Detter J.C."/>
            <person name="Han C."/>
            <person name="Davenport K."/>
            <person name="Daligault H."/>
            <person name="Erkkila T."/>
            <person name="Gu W."/>
            <person name="Munk A.C.C."/>
            <person name="Teshima H."/>
            <person name="Xu Y."/>
            <person name="Chain P."/>
            <person name="Tapia R."/>
            <person name="Chen A."/>
            <person name="Krypides N."/>
            <person name="Mavromatis K."/>
            <person name="Markowitz V."/>
            <person name="Szeto E."/>
            <person name="Ivanova N."/>
            <person name="Mikhailova N."/>
            <person name="Ovchinnikova G."/>
            <person name="Pagani I."/>
            <person name="Pati A."/>
            <person name="Goodwin L."/>
            <person name="Peters L."/>
            <person name="Pitluck S."/>
            <person name="Woyke T."/>
            <person name="Pester M."/>
            <person name="Spring S."/>
            <person name="Ollivier B."/>
            <person name="Rattei T."/>
            <person name="Klenk H.-P."/>
            <person name="Wagner M."/>
            <person name="Loy A."/>
        </authorList>
    </citation>
    <scope>NUCLEOTIDE SEQUENCE [LARGE SCALE GENOMIC DNA]</scope>
    <source>
        <strain evidence="11">ATCC BAA-275 / DSM 13257 / NCIMB 13706 / S10</strain>
    </source>
</reference>
<evidence type="ECO:0000256" key="2">
    <source>
        <dbReference type="ARBA" id="ARBA00022670"/>
    </source>
</evidence>
<dbReference type="GO" id="GO:0006508">
    <property type="term" value="P:proteolysis"/>
    <property type="evidence" value="ECO:0007669"/>
    <property type="project" value="UniProtKB-KW"/>
</dbReference>
<keyword evidence="4 6" id="KW-0720">Serine protease</keyword>
<proteinExistence type="inferred from homology"/>
<dbReference type="SUPFAM" id="SSF52743">
    <property type="entry name" value="Subtilisin-like"/>
    <property type="match status" value="1"/>
</dbReference>
<gene>
    <name evidence="10" type="ordered locus">Desmer_4130</name>
</gene>
<dbReference type="InterPro" id="IPR008357">
    <property type="entry name" value="Lanit_process"/>
</dbReference>
<dbReference type="Gene3D" id="3.40.50.200">
    <property type="entry name" value="Peptidase S8/S53 domain"/>
    <property type="match status" value="1"/>
</dbReference>
<dbReference type="EMBL" id="CP003629">
    <property type="protein sequence ID" value="AFQ45959.1"/>
    <property type="molecule type" value="Genomic_DNA"/>
</dbReference>
<dbReference type="Proteomes" id="UP000005262">
    <property type="component" value="Chromosome"/>
</dbReference>
<dbReference type="InterPro" id="IPR023828">
    <property type="entry name" value="Peptidase_S8_Ser-AS"/>
</dbReference>
<dbReference type="AlphaFoldDB" id="J7J0S3"/>
<dbReference type="PROSITE" id="PS00136">
    <property type="entry name" value="SUBTILASE_ASP"/>
    <property type="match status" value="1"/>
</dbReference>
<protein>
    <submittedName>
        <fullName evidence="10">Subtilisin-like serine protease</fullName>
    </submittedName>
</protein>
<dbReference type="InterPro" id="IPR036852">
    <property type="entry name" value="Peptidase_S8/S53_dom_sf"/>
</dbReference>
<keyword evidence="11" id="KW-1185">Reference proteome</keyword>
<organism evidence="10 11">
    <name type="scientific">Desulfosporosinus meridiei (strain ATCC BAA-275 / DSM 13257 / KCTC 12902 / NCIMB 13706 / S10)</name>
    <dbReference type="NCBI Taxonomy" id="768704"/>
    <lineage>
        <taxon>Bacteria</taxon>
        <taxon>Bacillati</taxon>
        <taxon>Bacillota</taxon>
        <taxon>Clostridia</taxon>
        <taxon>Eubacteriales</taxon>
        <taxon>Desulfitobacteriaceae</taxon>
        <taxon>Desulfosporosinus</taxon>
    </lineage>
</organism>
<evidence type="ECO:0000256" key="5">
    <source>
        <dbReference type="PIRSR" id="PIRSR615500-1"/>
    </source>
</evidence>
<dbReference type="Pfam" id="PF00082">
    <property type="entry name" value="Peptidase_S8"/>
    <property type="match status" value="1"/>
</dbReference>
<accession>J7J0S3</accession>
<dbReference type="PANTHER" id="PTHR43806">
    <property type="entry name" value="PEPTIDASE S8"/>
    <property type="match status" value="1"/>
</dbReference>
<dbReference type="CDD" id="cd07482">
    <property type="entry name" value="Peptidases_S8_Lantibiotic_specific_protease"/>
    <property type="match status" value="1"/>
</dbReference>